<keyword evidence="1" id="KW-1133">Transmembrane helix</keyword>
<reference evidence="2" key="2">
    <citation type="submission" date="2020-06" db="EMBL/GenBank/DDBJ databases">
        <title>Helianthus annuus Genome sequencing and assembly Release 2.</title>
        <authorList>
            <person name="Gouzy J."/>
            <person name="Langlade N."/>
            <person name="Munos S."/>
        </authorList>
    </citation>
    <scope>NUCLEOTIDE SEQUENCE</scope>
    <source>
        <tissue evidence="2">Leaves</tissue>
    </source>
</reference>
<protein>
    <submittedName>
        <fullName evidence="2">Uncharacterized protein</fullName>
    </submittedName>
</protein>
<evidence type="ECO:0000256" key="1">
    <source>
        <dbReference type="SAM" id="Phobius"/>
    </source>
</evidence>
<keyword evidence="1" id="KW-0472">Membrane</keyword>
<dbReference type="Gramene" id="mRNA:HanXRQr2_Chr07g0300081">
    <property type="protein sequence ID" value="CDS:HanXRQr2_Chr07g0300081.1"/>
    <property type="gene ID" value="HanXRQr2_Chr07g0300081"/>
</dbReference>
<feature type="transmembrane region" description="Helical" evidence="1">
    <location>
        <begin position="16"/>
        <end position="37"/>
    </location>
</feature>
<dbReference type="AlphaFoldDB" id="A0A9K3ILY7"/>
<comment type="caution">
    <text evidence="2">The sequence shown here is derived from an EMBL/GenBank/DDBJ whole genome shotgun (WGS) entry which is preliminary data.</text>
</comment>
<organism evidence="2 3">
    <name type="scientific">Helianthus annuus</name>
    <name type="common">Common sunflower</name>
    <dbReference type="NCBI Taxonomy" id="4232"/>
    <lineage>
        <taxon>Eukaryota</taxon>
        <taxon>Viridiplantae</taxon>
        <taxon>Streptophyta</taxon>
        <taxon>Embryophyta</taxon>
        <taxon>Tracheophyta</taxon>
        <taxon>Spermatophyta</taxon>
        <taxon>Magnoliopsida</taxon>
        <taxon>eudicotyledons</taxon>
        <taxon>Gunneridae</taxon>
        <taxon>Pentapetalae</taxon>
        <taxon>asterids</taxon>
        <taxon>campanulids</taxon>
        <taxon>Asterales</taxon>
        <taxon>Asteraceae</taxon>
        <taxon>Asteroideae</taxon>
        <taxon>Heliantheae alliance</taxon>
        <taxon>Heliantheae</taxon>
        <taxon>Helianthus</taxon>
    </lineage>
</organism>
<gene>
    <name evidence="2" type="ORF">HanXRQr2_Chr07g0300081</name>
</gene>
<evidence type="ECO:0000313" key="2">
    <source>
        <dbReference type="EMBL" id="KAF5799047.1"/>
    </source>
</evidence>
<proteinExistence type="predicted"/>
<name>A0A9K3ILY7_HELAN</name>
<keyword evidence="3" id="KW-1185">Reference proteome</keyword>
<keyword evidence="1" id="KW-0812">Transmembrane</keyword>
<reference evidence="2" key="1">
    <citation type="journal article" date="2017" name="Nature">
        <title>The sunflower genome provides insights into oil metabolism, flowering and Asterid evolution.</title>
        <authorList>
            <person name="Badouin H."/>
            <person name="Gouzy J."/>
            <person name="Grassa C.J."/>
            <person name="Murat F."/>
            <person name="Staton S.E."/>
            <person name="Cottret L."/>
            <person name="Lelandais-Briere C."/>
            <person name="Owens G.L."/>
            <person name="Carrere S."/>
            <person name="Mayjonade B."/>
            <person name="Legrand L."/>
            <person name="Gill N."/>
            <person name="Kane N.C."/>
            <person name="Bowers J.E."/>
            <person name="Hubner S."/>
            <person name="Bellec A."/>
            <person name="Berard A."/>
            <person name="Berges H."/>
            <person name="Blanchet N."/>
            <person name="Boniface M.C."/>
            <person name="Brunel D."/>
            <person name="Catrice O."/>
            <person name="Chaidir N."/>
            <person name="Claudel C."/>
            <person name="Donnadieu C."/>
            <person name="Faraut T."/>
            <person name="Fievet G."/>
            <person name="Helmstetter N."/>
            <person name="King M."/>
            <person name="Knapp S.J."/>
            <person name="Lai Z."/>
            <person name="Le Paslier M.C."/>
            <person name="Lippi Y."/>
            <person name="Lorenzon L."/>
            <person name="Mandel J.R."/>
            <person name="Marage G."/>
            <person name="Marchand G."/>
            <person name="Marquand E."/>
            <person name="Bret-Mestries E."/>
            <person name="Morien E."/>
            <person name="Nambeesan S."/>
            <person name="Nguyen T."/>
            <person name="Pegot-Espagnet P."/>
            <person name="Pouilly N."/>
            <person name="Raftis F."/>
            <person name="Sallet E."/>
            <person name="Schiex T."/>
            <person name="Thomas J."/>
            <person name="Vandecasteele C."/>
            <person name="Vares D."/>
            <person name="Vear F."/>
            <person name="Vautrin S."/>
            <person name="Crespi M."/>
            <person name="Mangin B."/>
            <person name="Burke J.M."/>
            <person name="Salse J."/>
            <person name="Munos S."/>
            <person name="Vincourt P."/>
            <person name="Rieseberg L.H."/>
            <person name="Langlade N.B."/>
        </authorList>
    </citation>
    <scope>NUCLEOTIDE SEQUENCE</scope>
    <source>
        <tissue evidence="2">Leaves</tissue>
    </source>
</reference>
<dbReference type="EMBL" id="MNCJ02000322">
    <property type="protein sequence ID" value="KAF5799047.1"/>
    <property type="molecule type" value="Genomic_DNA"/>
</dbReference>
<dbReference type="Proteomes" id="UP000215914">
    <property type="component" value="Unassembled WGS sequence"/>
</dbReference>
<evidence type="ECO:0000313" key="3">
    <source>
        <dbReference type="Proteomes" id="UP000215914"/>
    </source>
</evidence>
<accession>A0A9K3ILY7</accession>
<sequence length="59" mass="6989">MHSLWTLNNSNANFRFQNIIIIVWKCMAFWLLCCLLSKKTSITLCRRSMVKRSDNAVMH</sequence>